<dbReference type="Proteomes" id="UP001596353">
    <property type="component" value="Unassembled WGS sequence"/>
</dbReference>
<keyword evidence="2" id="KW-1185">Reference proteome</keyword>
<evidence type="ECO:0000313" key="1">
    <source>
        <dbReference type="EMBL" id="MFC6759418.1"/>
    </source>
</evidence>
<evidence type="ECO:0000313" key="2">
    <source>
        <dbReference type="Proteomes" id="UP001596353"/>
    </source>
</evidence>
<organism evidence="1 2">
    <name type="scientific">Sulfitobacter porphyrae</name>
    <dbReference type="NCBI Taxonomy" id="1246864"/>
    <lineage>
        <taxon>Bacteria</taxon>
        <taxon>Pseudomonadati</taxon>
        <taxon>Pseudomonadota</taxon>
        <taxon>Alphaproteobacteria</taxon>
        <taxon>Rhodobacterales</taxon>
        <taxon>Roseobacteraceae</taxon>
        <taxon>Sulfitobacter</taxon>
    </lineage>
</organism>
<comment type="caution">
    <text evidence="1">The sequence shown here is derived from an EMBL/GenBank/DDBJ whole genome shotgun (WGS) entry which is preliminary data.</text>
</comment>
<gene>
    <name evidence="1" type="ORF">ACFQFQ_07795</name>
</gene>
<proteinExistence type="predicted"/>
<reference evidence="2" key="1">
    <citation type="journal article" date="2019" name="Int. J. Syst. Evol. Microbiol.">
        <title>The Global Catalogue of Microorganisms (GCM) 10K type strain sequencing project: providing services to taxonomists for standard genome sequencing and annotation.</title>
        <authorList>
            <consortium name="The Broad Institute Genomics Platform"/>
            <consortium name="The Broad Institute Genome Sequencing Center for Infectious Disease"/>
            <person name="Wu L."/>
            <person name="Ma J."/>
        </authorList>
    </citation>
    <scope>NUCLEOTIDE SEQUENCE [LARGE SCALE GENOMIC DNA]</scope>
    <source>
        <strain evidence="2">CCUG 66188</strain>
    </source>
</reference>
<name>A0ABW2B213_9RHOB</name>
<sequence length="160" mass="17042">MTEAVDSPGSAVVGKLTNVPPWEAELILSMRLWMDSLEGQEKVGTGFARCFGTAGGRAEIRQFERLLTALCAYARRPLVRHGLGCDCIGSDEAVLQTLVREAARGDLAEAAMVASLLVPASQAEHVALMAAQVGLAMQCIARQSPPPRGTAETVRSRTLH</sequence>
<protein>
    <submittedName>
        <fullName evidence="1">Uncharacterized protein</fullName>
    </submittedName>
</protein>
<accession>A0ABW2B213</accession>
<dbReference type="EMBL" id="JBHSWG010000001">
    <property type="protein sequence ID" value="MFC6759418.1"/>
    <property type="molecule type" value="Genomic_DNA"/>
</dbReference>